<keyword evidence="3" id="KW-1185">Reference proteome</keyword>
<evidence type="ECO:0000313" key="2">
    <source>
        <dbReference type="EMBL" id="AOH85942.1"/>
    </source>
</evidence>
<dbReference type="AlphaFoldDB" id="A0A1B3ZET7"/>
<dbReference type="STRING" id="1560345.AWL63_20255"/>
<protein>
    <submittedName>
        <fullName evidence="2">dTDP-glucose 4,6-dehydratase</fullName>
    </submittedName>
</protein>
<dbReference type="PANTHER" id="PTHR48079">
    <property type="entry name" value="PROTEIN YEEZ"/>
    <property type="match status" value="1"/>
</dbReference>
<evidence type="ECO:0000313" key="3">
    <source>
        <dbReference type="Proteomes" id="UP000094256"/>
    </source>
</evidence>
<dbReference type="Pfam" id="PF01370">
    <property type="entry name" value="Epimerase"/>
    <property type="match status" value="1"/>
</dbReference>
<proteinExistence type="predicted"/>
<dbReference type="EMBL" id="CP014168">
    <property type="protein sequence ID" value="AOH85942.1"/>
    <property type="molecule type" value="Genomic_DNA"/>
</dbReference>
<dbReference type="KEGG" id="span:AWL63_20255"/>
<name>A0A1B3ZET7_9SPHN</name>
<dbReference type="OrthoDB" id="9787292at2"/>
<evidence type="ECO:0000259" key="1">
    <source>
        <dbReference type="Pfam" id="PF01370"/>
    </source>
</evidence>
<dbReference type="GO" id="GO:0005737">
    <property type="term" value="C:cytoplasm"/>
    <property type="evidence" value="ECO:0007669"/>
    <property type="project" value="TreeGrafter"/>
</dbReference>
<dbReference type="PANTHER" id="PTHR48079:SF6">
    <property type="entry name" value="NAD(P)-BINDING DOMAIN-CONTAINING PROTEIN-RELATED"/>
    <property type="match status" value="1"/>
</dbReference>
<dbReference type="GO" id="GO:0004029">
    <property type="term" value="F:aldehyde dehydrogenase (NAD+) activity"/>
    <property type="evidence" value="ECO:0007669"/>
    <property type="project" value="TreeGrafter"/>
</dbReference>
<dbReference type="InterPro" id="IPR036291">
    <property type="entry name" value="NAD(P)-bd_dom_sf"/>
</dbReference>
<accession>A0A1B3ZET7</accession>
<gene>
    <name evidence="2" type="ORF">AWL63_20255</name>
</gene>
<dbReference type="SUPFAM" id="SSF51735">
    <property type="entry name" value="NAD(P)-binding Rossmann-fold domains"/>
    <property type="match status" value="1"/>
</dbReference>
<dbReference type="Gene3D" id="3.40.50.720">
    <property type="entry name" value="NAD(P)-binding Rossmann-like Domain"/>
    <property type="match status" value="1"/>
</dbReference>
<organism evidence="2 3">
    <name type="scientific">Sphingomonas panacis</name>
    <dbReference type="NCBI Taxonomy" id="1560345"/>
    <lineage>
        <taxon>Bacteria</taxon>
        <taxon>Pseudomonadati</taxon>
        <taxon>Pseudomonadota</taxon>
        <taxon>Alphaproteobacteria</taxon>
        <taxon>Sphingomonadales</taxon>
        <taxon>Sphingomonadaceae</taxon>
        <taxon>Sphingomonas</taxon>
    </lineage>
</organism>
<sequence length="250" mass="26241">MPHTIFLAGAAGVIGQRLVPLLLEQGHIVFGTTRSAHRATDLEAAGVRPVIVDVFDAEALARAVADAAPTVVIHQLTDLSGDMAADPEAARRANARLRREGTPNLVRAAVAAGAQRIIAQSIAWAYAPGTPPYAEEDLLEVDAEGARGTTIREGIVPLERAVLETPGIEGVVLRYGQLFGPRTWSETPDGASPLHVDAAAYAAFLAIDHGAPGIYNVANPGGEVRIDKAISALGWRPDFRMIADQGVPTA</sequence>
<reference evidence="2 3" key="1">
    <citation type="submission" date="2016-01" db="EMBL/GenBank/DDBJ databases">
        <title>Complete genome and mega plasmid sequence of Sphingomonas panacis DCY99 elicits systemic resistance in rice to Xanthomonas oryzae.</title>
        <authorList>
            <person name="Kim Y.J."/>
            <person name="Yang D.C."/>
            <person name="Sing P."/>
        </authorList>
    </citation>
    <scope>NUCLEOTIDE SEQUENCE [LARGE SCALE GENOMIC DNA]</scope>
    <source>
        <strain evidence="2 3">DCY99</strain>
    </source>
</reference>
<dbReference type="Proteomes" id="UP000094256">
    <property type="component" value="Chromosome"/>
</dbReference>
<dbReference type="InterPro" id="IPR001509">
    <property type="entry name" value="Epimerase_deHydtase"/>
</dbReference>
<dbReference type="InterPro" id="IPR051783">
    <property type="entry name" value="NAD(P)-dependent_oxidoreduct"/>
</dbReference>
<feature type="domain" description="NAD-dependent epimerase/dehydratase" evidence="1">
    <location>
        <begin position="5"/>
        <end position="190"/>
    </location>
</feature>